<dbReference type="Proteomes" id="UP001163046">
    <property type="component" value="Unassembled WGS sequence"/>
</dbReference>
<evidence type="ECO:0000313" key="1">
    <source>
        <dbReference type="EMBL" id="KAJ7390380.1"/>
    </source>
</evidence>
<reference evidence="1" key="1">
    <citation type="submission" date="2023-01" db="EMBL/GenBank/DDBJ databases">
        <title>Genome assembly of the deep-sea coral Lophelia pertusa.</title>
        <authorList>
            <person name="Herrera S."/>
            <person name="Cordes E."/>
        </authorList>
    </citation>
    <scope>NUCLEOTIDE SEQUENCE</scope>
    <source>
        <strain evidence="1">USNM1676648</strain>
        <tissue evidence="1">Polyp</tissue>
    </source>
</reference>
<comment type="caution">
    <text evidence="1">The sequence shown here is derived from an EMBL/GenBank/DDBJ whole genome shotgun (WGS) entry which is preliminary data.</text>
</comment>
<accession>A0A9W9ZZJ2</accession>
<dbReference type="AlphaFoldDB" id="A0A9W9ZZJ2"/>
<proteinExistence type="predicted"/>
<gene>
    <name evidence="1" type="ORF">OS493_025631</name>
</gene>
<evidence type="ECO:0000313" key="2">
    <source>
        <dbReference type="Proteomes" id="UP001163046"/>
    </source>
</evidence>
<organism evidence="1 2">
    <name type="scientific">Desmophyllum pertusum</name>
    <dbReference type="NCBI Taxonomy" id="174260"/>
    <lineage>
        <taxon>Eukaryota</taxon>
        <taxon>Metazoa</taxon>
        <taxon>Cnidaria</taxon>
        <taxon>Anthozoa</taxon>
        <taxon>Hexacorallia</taxon>
        <taxon>Scleractinia</taxon>
        <taxon>Caryophylliina</taxon>
        <taxon>Caryophylliidae</taxon>
        <taxon>Desmophyllum</taxon>
    </lineage>
</organism>
<protein>
    <submittedName>
        <fullName evidence="1">Uncharacterized protein</fullName>
    </submittedName>
</protein>
<sequence length="228" mass="25685">MKRLAQRDRVDAACRFFVAWRLFGNMEAGNAVYEYMQCPDGYATQQFYAFTQNPDNNFIPANNYNYCLPESNKSQLAHYYCAECNRLFTYESTLQQVRSTEIAVKVEIPDDCLSNENTVQQVGSAGIVVKVEKPDDCLADESTLQQVRSTEIVVKVEKPDDWLTCTHENTVQQVGSAEIVVKVEKPDEEKLSLEMLVKSSDLLNDLNAELTRDTADCFGQSSSVSLTS</sequence>
<dbReference type="EMBL" id="MU825417">
    <property type="protein sequence ID" value="KAJ7390380.1"/>
    <property type="molecule type" value="Genomic_DNA"/>
</dbReference>
<keyword evidence="2" id="KW-1185">Reference proteome</keyword>
<name>A0A9W9ZZJ2_9CNID</name>